<evidence type="ECO:0000256" key="2">
    <source>
        <dbReference type="ARBA" id="ARBA00013855"/>
    </source>
</evidence>
<dbReference type="Proteomes" id="UP000229054">
    <property type="component" value="Unassembled WGS sequence"/>
</dbReference>
<feature type="coiled-coil region" evidence="5">
    <location>
        <begin position="64"/>
        <end position="108"/>
    </location>
</feature>
<dbReference type="PIRSF" id="PIRSF038471">
    <property type="entry name" value="MreC"/>
    <property type="match status" value="1"/>
</dbReference>
<dbReference type="InterPro" id="IPR042177">
    <property type="entry name" value="Cell/Rod_1"/>
</dbReference>
<dbReference type="InterPro" id="IPR007221">
    <property type="entry name" value="MreC"/>
</dbReference>
<dbReference type="PANTHER" id="PTHR34138">
    <property type="entry name" value="CELL SHAPE-DETERMINING PROTEIN MREC"/>
    <property type="match status" value="1"/>
</dbReference>
<gene>
    <name evidence="7" type="primary">mreC</name>
    <name evidence="7" type="ORF">COX38_02145</name>
</gene>
<evidence type="ECO:0000256" key="1">
    <source>
        <dbReference type="ARBA" id="ARBA00009369"/>
    </source>
</evidence>
<comment type="caution">
    <text evidence="7">The sequence shown here is derived from an EMBL/GenBank/DDBJ whole genome shotgun (WGS) entry which is preliminary data.</text>
</comment>
<dbReference type="NCBIfam" id="TIGR00219">
    <property type="entry name" value="mreC"/>
    <property type="match status" value="1"/>
</dbReference>
<evidence type="ECO:0000313" key="7">
    <source>
        <dbReference type="EMBL" id="PIP22160.1"/>
    </source>
</evidence>
<protein>
    <recommendedName>
        <fullName evidence="2">Cell shape-determining protein MreC</fullName>
    </recommendedName>
    <alternativeName>
        <fullName evidence="4">Cell shape protein MreC</fullName>
    </alternativeName>
</protein>
<dbReference type="CDD" id="cd14686">
    <property type="entry name" value="bZIP"/>
    <property type="match status" value="1"/>
</dbReference>
<dbReference type="AlphaFoldDB" id="A0A2G9YSE3"/>
<dbReference type="EMBL" id="PCRN01000071">
    <property type="protein sequence ID" value="PIP22160.1"/>
    <property type="molecule type" value="Genomic_DNA"/>
</dbReference>
<dbReference type="GO" id="GO:0008360">
    <property type="term" value="P:regulation of cell shape"/>
    <property type="evidence" value="ECO:0007669"/>
    <property type="project" value="UniProtKB-KW"/>
</dbReference>
<reference evidence="7 8" key="1">
    <citation type="submission" date="2017-09" db="EMBL/GenBank/DDBJ databases">
        <title>Depth-based differentiation of microbial function through sediment-hosted aquifers and enrichment of novel symbionts in the deep terrestrial subsurface.</title>
        <authorList>
            <person name="Probst A.J."/>
            <person name="Ladd B."/>
            <person name="Jarett J.K."/>
            <person name="Geller-Mcgrath D.E."/>
            <person name="Sieber C.M."/>
            <person name="Emerson J.B."/>
            <person name="Anantharaman K."/>
            <person name="Thomas B.C."/>
            <person name="Malmstrom R."/>
            <person name="Stieglmeier M."/>
            <person name="Klingl A."/>
            <person name="Woyke T."/>
            <person name="Ryan C.M."/>
            <person name="Banfield J.F."/>
        </authorList>
    </citation>
    <scope>NUCLEOTIDE SEQUENCE [LARGE SCALE GENOMIC DNA]</scope>
    <source>
        <strain evidence="7">CG23_combo_of_CG06-09_8_20_14_all_39_25</strain>
    </source>
</reference>
<evidence type="ECO:0000256" key="4">
    <source>
        <dbReference type="ARBA" id="ARBA00032089"/>
    </source>
</evidence>
<name>A0A2G9YSE3_9BACT</name>
<evidence type="ECO:0000256" key="3">
    <source>
        <dbReference type="ARBA" id="ARBA00022960"/>
    </source>
</evidence>
<dbReference type="Gene3D" id="2.40.10.340">
    <property type="entry name" value="Rod shape-determining protein MreC, domain 1"/>
    <property type="match status" value="1"/>
</dbReference>
<feature type="domain" description="Rod shape-determining protein MreC beta-barrel core" evidence="6">
    <location>
        <begin position="121"/>
        <end position="261"/>
    </location>
</feature>
<organism evidence="7 8">
    <name type="scientific">Candidatus Nealsonbacteria bacterium CG23_combo_of_CG06-09_8_20_14_all_39_25</name>
    <dbReference type="NCBI Taxonomy" id="1974723"/>
    <lineage>
        <taxon>Bacteria</taxon>
        <taxon>Candidatus Nealsoniibacteriota</taxon>
    </lineage>
</organism>
<keyword evidence="5" id="KW-0175">Coiled coil</keyword>
<dbReference type="InterPro" id="IPR042175">
    <property type="entry name" value="Cell/Rod_MreC_2"/>
</dbReference>
<proteinExistence type="inferred from homology"/>
<dbReference type="InterPro" id="IPR055342">
    <property type="entry name" value="MreC_beta-barrel_core"/>
</dbReference>
<evidence type="ECO:0000256" key="5">
    <source>
        <dbReference type="SAM" id="Coils"/>
    </source>
</evidence>
<dbReference type="GO" id="GO:0005886">
    <property type="term" value="C:plasma membrane"/>
    <property type="evidence" value="ECO:0007669"/>
    <property type="project" value="TreeGrafter"/>
</dbReference>
<evidence type="ECO:0000313" key="8">
    <source>
        <dbReference type="Proteomes" id="UP000229054"/>
    </source>
</evidence>
<evidence type="ECO:0000259" key="6">
    <source>
        <dbReference type="Pfam" id="PF04085"/>
    </source>
</evidence>
<dbReference type="Pfam" id="PF04085">
    <property type="entry name" value="MreC"/>
    <property type="match status" value="1"/>
</dbReference>
<dbReference type="PANTHER" id="PTHR34138:SF1">
    <property type="entry name" value="CELL SHAPE-DETERMINING PROTEIN MREC"/>
    <property type="match status" value="1"/>
</dbReference>
<accession>A0A2G9YSE3</accession>
<sequence length="264" mass="29123">MGLPPKLKIGLIVVLLLAFFVILNLTPANKGVKNFFYLISSPIQKTFWAAGDSFSDFLESVFQGEKIKEENENLQLKIQQLVAENTSLQELRKENEILRQALEIGLEKDFELSFAKVIGKDLFQDSFTINKGKEDGLSSGLPVITQQKILVGKIGEVYENFSKVILVSDKESSFDVKIADREISGVAKGKGGLGLILDLLPWETEIKEGEQVITSSLGGVFPGGILVGSIKNVKKSDVKPFQTAEIRLATSLKELSNLFIITKF</sequence>
<comment type="similarity">
    <text evidence="1">Belongs to the MreC family.</text>
</comment>
<dbReference type="Gene3D" id="2.40.10.350">
    <property type="entry name" value="Rod shape-determining protein MreC, domain 2"/>
    <property type="match status" value="1"/>
</dbReference>
<keyword evidence="3" id="KW-0133">Cell shape</keyword>